<dbReference type="PATRIC" id="fig|483937.3.peg.6753"/>
<dbReference type="GO" id="GO:0016787">
    <property type="term" value="F:hydrolase activity"/>
    <property type="evidence" value="ECO:0007669"/>
    <property type="project" value="InterPro"/>
</dbReference>
<dbReference type="PANTHER" id="PTHR43569">
    <property type="entry name" value="AMIDOHYDROLASE"/>
    <property type="match status" value="1"/>
</dbReference>
<dbReference type="Pfam" id="PF04909">
    <property type="entry name" value="Amidohydro_2"/>
    <property type="match status" value="1"/>
</dbReference>
<evidence type="ECO:0000313" key="4">
    <source>
        <dbReference type="Proteomes" id="UP000070475"/>
    </source>
</evidence>
<reference evidence="3 4" key="1">
    <citation type="submission" date="2015-08" db="EMBL/GenBank/DDBJ databases">
        <title>Genomes of Paenibacillus riograndensis.</title>
        <authorList>
            <person name="Sant'Anna F.H."/>
            <person name="Souza R."/>
            <person name="Ambrosini A."/>
            <person name="Bach E."/>
            <person name="Fernandes G."/>
            <person name="Balsanelli E."/>
            <person name="Baura V.A."/>
            <person name="Pedrosa F.O."/>
            <person name="Souza E.M."/>
            <person name="Passaglia L."/>
        </authorList>
    </citation>
    <scope>NUCLEOTIDE SEQUENCE [LARGE SCALE GENOMIC DNA]</scope>
    <source>
        <strain evidence="3 4">CAS34</strain>
    </source>
</reference>
<dbReference type="Proteomes" id="UP000070475">
    <property type="component" value="Unassembled WGS sequence"/>
</dbReference>
<comment type="caution">
    <text evidence="3">The sequence shown here is derived from an EMBL/GenBank/DDBJ whole genome shotgun (WGS) entry which is preliminary data.</text>
</comment>
<evidence type="ECO:0000256" key="1">
    <source>
        <dbReference type="ARBA" id="ARBA00038310"/>
    </source>
</evidence>
<dbReference type="InterPro" id="IPR052350">
    <property type="entry name" value="Metallo-dep_Lactonases"/>
</dbReference>
<gene>
    <name evidence="3" type="ORF">AMQ84_00460</name>
</gene>
<comment type="similarity">
    <text evidence="1">Belongs to the metallo-dependent hydrolases superfamily.</text>
</comment>
<dbReference type="InterPro" id="IPR006680">
    <property type="entry name" value="Amidohydro-rel"/>
</dbReference>
<dbReference type="EMBL" id="LIRB01000069">
    <property type="protein sequence ID" value="KWX81233.1"/>
    <property type="molecule type" value="Genomic_DNA"/>
</dbReference>
<proteinExistence type="inferred from homology"/>
<evidence type="ECO:0000313" key="3">
    <source>
        <dbReference type="EMBL" id="KWX81233.1"/>
    </source>
</evidence>
<dbReference type="RefSeq" id="WP_060818806.1">
    <property type="nucleotide sequence ID" value="NZ_LIRB01000069.1"/>
</dbReference>
<evidence type="ECO:0000259" key="2">
    <source>
        <dbReference type="Pfam" id="PF04909"/>
    </source>
</evidence>
<organism evidence="3 4">
    <name type="scientific">Paenibacillus riograndensis</name>
    <dbReference type="NCBI Taxonomy" id="483937"/>
    <lineage>
        <taxon>Bacteria</taxon>
        <taxon>Bacillati</taxon>
        <taxon>Bacillota</taxon>
        <taxon>Bacilli</taxon>
        <taxon>Bacillales</taxon>
        <taxon>Paenibacillaceae</taxon>
        <taxon>Paenibacillus</taxon>
        <taxon>Paenibacillus sonchi group</taxon>
    </lineage>
</organism>
<dbReference type="AlphaFoldDB" id="A0A132UD76"/>
<sequence length="288" mass="32961">MNGNLNIVDTQVHIGPGGIAETLAAMDALGIQTVVIDEYWLKDFFAYYPHHILENGVARPVCPTAELASQMYPDRFSWVLRVNYKDPDYQNIIKMVKHSPHGKAIRIIPGMNPKDVQAFANDEYDHILRTVTDHQLPLYLYLPDQPDLIAKCAKKYPELQIIIDHCGLYNNAMRQGLRNGTILTPNQQLEMFDRILQLSIHPNVYLKWAHYSSMFEIPAFPGEELWPLLRSAIKHYGADRIIWASDFSVNQSDENWGELLYSLKSNFDLKKEELAAILGANARKILNL</sequence>
<name>A0A132UD76_9BACL</name>
<keyword evidence="4" id="KW-1185">Reference proteome</keyword>
<dbReference type="SUPFAM" id="SSF51556">
    <property type="entry name" value="Metallo-dependent hydrolases"/>
    <property type="match status" value="1"/>
</dbReference>
<protein>
    <recommendedName>
        <fullName evidence="2">Amidohydrolase-related domain-containing protein</fullName>
    </recommendedName>
</protein>
<dbReference type="InterPro" id="IPR032466">
    <property type="entry name" value="Metal_Hydrolase"/>
</dbReference>
<dbReference type="PANTHER" id="PTHR43569:SF2">
    <property type="entry name" value="AMIDOHYDROLASE-RELATED DOMAIN-CONTAINING PROTEIN"/>
    <property type="match status" value="1"/>
</dbReference>
<dbReference type="Gene3D" id="3.20.20.140">
    <property type="entry name" value="Metal-dependent hydrolases"/>
    <property type="match status" value="1"/>
</dbReference>
<feature type="domain" description="Amidohydrolase-related" evidence="2">
    <location>
        <begin position="103"/>
        <end position="288"/>
    </location>
</feature>
<accession>A0A132UD76</accession>
<dbReference type="OrthoDB" id="9777673at2"/>